<evidence type="ECO:0000259" key="3">
    <source>
        <dbReference type="Pfam" id="PF26059"/>
    </source>
</evidence>
<feature type="transmembrane region" description="Helical" evidence="1">
    <location>
        <begin position="167"/>
        <end position="189"/>
    </location>
</feature>
<keyword evidence="1" id="KW-1133">Transmembrane helix</keyword>
<keyword evidence="5" id="KW-1185">Reference proteome</keyword>
<evidence type="ECO:0000256" key="1">
    <source>
        <dbReference type="SAM" id="Phobius"/>
    </source>
</evidence>
<keyword evidence="1" id="KW-0472">Membrane</keyword>
<protein>
    <recommendedName>
        <fullName evidence="3">DUF8020 domain-containing protein</fullName>
    </recommendedName>
</protein>
<evidence type="ECO:0000313" key="5">
    <source>
        <dbReference type="Proteomes" id="UP000324288"/>
    </source>
</evidence>
<feature type="signal peptide" evidence="2">
    <location>
        <begin position="1"/>
        <end position="27"/>
    </location>
</feature>
<feature type="domain" description="DUF8020" evidence="3">
    <location>
        <begin position="62"/>
        <end position="121"/>
    </location>
</feature>
<sequence length="270" mass="28969">MKSWLRSTALAVVSAITLTGAPAIANAAPTDTPDTAPATQQAAQEQLEHAVHTLEGLTTNEDGNGITLKNGTFKVTKEGDKLEIVDGQGKPVISVPLKGIFGDSIYTLRTSLSSNAKTITLAKGQFEAMATKDQLAKKNRFESNTNAWFHLYRDYADYALQHDTLNFVGGTALGVITGIVGGFITYLALELVSYPLRLVLALTIIGIPVNYLLEFTFVFTGVTVVIISTLNMPAVLSSKLAKDPVAHKKANRLLRGTKAYFTGGDVARVR</sequence>
<dbReference type="AlphaFoldDB" id="A0A5E3ZWB4"/>
<feature type="chain" id="PRO_5022818776" description="DUF8020 domain-containing protein" evidence="2">
    <location>
        <begin position="28"/>
        <end position="270"/>
    </location>
</feature>
<dbReference type="Proteomes" id="UP000324288">
    <property type="component" value="Chromosome"/>
</dbReference>
<dbReference type="RefSeq" id="WP_148417519.1">
    <property type="nucleotide sequence ID" value="NZ_LR584267.1"/>
</dbReference>
<gene>
    <name evidence="4" type="ORF">LC603019_00670</name>
</gene>
<keyword evidence="1" id="KW-0812">Transmembrane</keyword>
<dbReference type="Pfam" id="PF26059">
    <property type="entry name" value="DUF8020"/>
    <property type="match status" value="1"/>
</dbReference>
<reference evidence="4 5" key="1">
    <citation type="submission" date="2019-04" db="EMBL/GenBank/DDBJ databases">
        <authorList>
            <person name="Seth-Smith MB H."/>
            <person name="Seth-Smith H."/>
        </authorList>
    </citation>
    <scope>NUCLEOTIDE SEQUENCE [LARGE SCALE GENOMIC DNA]</scope>
    <source>
        <strain evidence="4">USB-603019</strain>
    </source>
</reference>
<dbReference type="EMBL" id="LR584267">
    <property type="protein sequence ID" value="VHO00330.1"/>
    <property type="molecule type" value="Genomic_DNA"/>
</dbReference>
<accession>A0A5E3ZWB4</accession>
<name>A0A5E3ZWB4_9ACTN</name>
<dbReference type="InterPro" id="IPR058333">
    <property type="entry name" value="DUF8020"/>
</dbReference>
<keyword evidence="2" id="KW-0732">Signal</keyword>
<organism evidence="4 5">
    <name type="scientific">Lawsonella clevelandensis</name>
    <dbReference type="NCBI Taxonomy" id="1528099"/>
    <lineage>
        <taxon>Bacteria</taxon>
        <taxon>Bacillati</taxon>
        <taxon>Actinomycetota</taxon>
        <taxon>Actinomycetes</taxon>
        <taxon>Mycobacteriales</taxon>
        <taxon>Lawsonellaceae</taxon>
        <taxon>Lawsonella</taxon>
    </lineage>
</organism>
<evidence type="ECO:0000256" key="2">
    <source>
        <dbReference type="SAM" id="SignalP"/>
    </source>
</evidence>
<evidence type="ECO:0000313" key="4">
    <source>
        <dbReference type="EMBL" id="VHO00330.1"/>
    </source>
</evidence>
<proteinExistence type="predicted"/>